<organism evidence="1 2">
    <name type="scientific">Carnegiea gigantea</name>
    <dbReference type="NCBI Taxonomy" id="171969"/>
    <lineage>
        <taxon>Eukaryota</taxon>
        <taxon>Viridiplantae</taxon>
        <taxon>Streptophyta</taxon>
        <taxon>Embryophyta</taxon>
        <taxon>Tracheophyta</taxon>
        <taxon>Spermatophyta</taxon>
        <taxon>Magnoliopsida</taxon>
        <taxon>eudicotyledons</taxon>
        <taxon>Gunneridae</taxon>
        <taxon>Pentapetalae</taxon>
        <taxon>Caryophyllales</taxon>
        <taxon>Cactineae</taxon>
        <taxon>Cactaceae</taxon>
        <taxon>Cactoideae</taxon>
        <taxon>Echinocereeae</taxon>
        <taxon>Carnegiea</taxon>
    </lineage>
</organism>
<accession>A0A9Q1JS96</accession>
<protein>
    <recommendedName>
        <fullName evidence="3">Reverse transcriptase</fullName>
    </recommendedName>
</protein>
<dbReference type="PANTHER" id="PTHR33116">
    <property type="entry name" value="REVERSE TRANSCRIPTASE ZINC-BINDING DOMAIN-CONTAINING PROTEIN-RELATED-RELATED"/>
    <property type="match status" value="1"/>
</dbReference>
<evidence type="ECO:0000313" key="2">
    <source>
        <dbReference type="Proteomes" id="UP001153076"/>
    </source>
</evidence>
<dbReference type="OrthoDB" id="1430687at2759"/>
<evidence type="ECO:0008006" key="3">
    <source>
        <dbReference type="Google" id="ProtNLM"/>
    </source>
</evidence>
<dbReference type="Proteomes" id="UP001153076">
    <property type="component" value="Unassembled WGS sequence"/>
</dbReference>
<dbReference type="EMBL" id="JAKOGI010000831">
    <property type="protein sequence ID" value="KAJ8430038.1"/>
    <property type="molecule type" value="Genomic_DNA"/>
</dbReference>
<evidence type="ECO:0000313" key="1">
    <source>
        <dbReference type="EMBL" id="KAJ8430038.1"/>
    </source>
</evidence>
<keyword evidence="2" id="KW-1185">Reference proteome</keyword>
<gene>
    <name evidence="1" type="ORF">Cgig2_014198</name>
</gene>
<name>A0A9Q1JS96_9CARY</name>
<dbReference type="AlphaFoldDB" id="A0A9Q1JS96"/>
<dbReference type="PANTHER" id="PTHR33116:SF86">
    <property type="entry name" value="REVERSE TRANSCRIPTASE DOMAIN-CONTAINING PROTEIN"/>
    <property type="match status" value="1"/>
</dbReference>
<sequence>MGRRGIIQLKRFLTDSVLVQISRLFSPLLRSTMLIATFWVIKTVLEELVDGDVTPRCLQKPDPCMETFYELKTTILVVRCKQIFAKIRQWQRREEVMWWQRSRVDYLNVVFSKGVPQQRRDEIIITLDVQEVLSHEKYLDLPTHVGRSKKKAFGDRIEKKLGGWIGRNLSWAGKEVPVKAPRLSLPRDSCHDLYSLVNQYWWGAKAGARKIHWMGMQKLCKAKMDGGMGFHDLEDFSMALLAKRVWRLIYSDGSLVFRVLKARYFPNYAILESKLGFSPSYTWRSIHGVFWVIDWGIRWLVGDVYSLNVWESKWPPSPSSFKVIKPKRDEFSLIRVDSLIDRIRVSGGLTWSIISFCCWMRQ</sequence>
<proteinExistence type="predicted"/>
<comment type="caution">
    <text evidence="1">The sequence shown here is derived from an EMBL/GenBank/DDBJ whole genome shotgun (WGS) entry which is preliminary data.</text>
</comment>
<reference evidence="1" key="1">
    <citation type="submission" date="2022-04" db="EMBL/GenBank/DDBJ databases">
        <title>Carnegiea gigantea Genome sequencing and assembly v2.</title>
        <authorList>
            <person name="Copetti D."/>
            <person name="Sanderson M.J."/>
            <person name="Burquez A."/>
            <person name="Wojciechowski M.F."/>
        </authorList>
    </citation>
    <scope>NUCLEOTIDE SEQUENCE</scope>
    <source>
        <strain evidence="1">SGP5-SGP5p</strain>
        <tissue evidence="1">Aerial part</tissue>
    </source>
</reference>